<organism evidence="1">
    <name type="scientific">Lepeophtheirus salmonis</name>
    <name type="common">Salmon louse</name>
    <name type="synonym">Caligus salmonis</name>
    <dbReference type="NCBI Taxonomy" id="72036"/>
    <lineage>
        <taxon>Eukaryota</taxon>
        <taxon>Metazoa</taxon>
        <taxon>Ecdysozoa</taxon>
        <taxon>Arthropoda</taxon>
        <taxon>Crustacea</taxon>
        <taxon>Multicrustacea</taxon>
        <taxon>Hexanauplia</taxon>
        <taxon>Copepoda</taxon>
        <taxon>Siphonostomatoida</taxon>
        <taxon>Caligidae</taxon>
        <taxon>Lepeophtheirus</taxon>
    </lineage>
</organism>
<name>A0A0K2U2G4_LEPSM</name>
<sequence length="64" mass="7272">MKIVCIMGMLKKKKKPENQHGKPDNLNDTRRRLATISCDKGGLGKGNKKVHWQKLLRCSSLILL</sequence>
<dbReference type="EMBL" id="HACA01015123">
    <property type="protein sequence ID" value="CDW32484.1"/>
    <property type="molecule type" value="Transcribed_RNA"/>
</dbReference>
<reference evidence="1" key="1">
    <citation type="submission" date="2014-05" db="EMBL/GenBank/DDBJ databases">
        <authorList>
            <person name="Chronopoulou M."/>
        </authorList>
    </citation>
    <scope>NUCLEOTIDE SEQUENCE</scope>
    <source>
        <tissue evidence="1">Whole organism</tissue>
    </source>
</reference>
<proteinExistence type="predicted"/>
<accession>A0A0K2U2G4</accession>
<dbReference type="AlphaFoldDB" id="A0A0K2U2G4"/>
<protein>
    <submittedName>
        <fullName evidence="1">Uncharacterized protein</fullName>
    </submittedName>
</protein>
<evidence type="ECO:0000313" key="1">
    <source>
        <dbReference type="EMBL" id="CDW32484.1"/>
    </source>
</evidence>